<evidence type="ECO:0000256" key="4">
    <source>
        <dbReference type="ARBA" id="ARBA00022692"/>
    </source>
</evidence>
<dbReference type="OrthoDB" id="3543764at2"/>
<name>A0A4R4RRY3_9ACTN</name>
<feature type="domain" description="ABC transmembrane type-1" evidence="8">
    <location>
        <begin position="98"/>
        <end position="295"/>
    </location>
</feature>
<evidence type="ECO:0000313" key="10">
    <source>
        <dbReference type="Proteomes" id="UP000295621"/>
    </source>
</evidence>
<evidence type="ECO:0000259" key="8">
    <source>
        <dbReference type="PROSITE" id="PS50928"/>
    </source>
</evidence>
<dbReference type="InterPro" id="IPR000515">
    <property type="entry name" value="MetI-like"/>
</dbReference>
<evidence type="ECO:0000256" key="3">
    <source>
        <dbReference type="ARBA" id="ARBA00022475"/>
    </source>
</evidence>
<dbReference type="GO" id="GO:0071916">
    <property type="term" value="F:dipeptide transmembrane transporter activity"/>
    <property type="evidence" value="ECO:0007669"/>
    <property type="project" value="TreeGrafter"/>
</dbReference>
<comment type="caution">
    <text evidence="9">The sequence shown here is derived from an EMBL/GenBank/DDBJ whole genome shotgun (WGS) entry which is preliminary data.</text>
</comment>
<organism evidence="9 10">
    <name type="scientific">Jiangella ureilytica</name>
    <dbReference type="NCBI Taxonomy" id="2530374"/>
    <lineage>
        <taxon>Bacteria</taxon>
        <taxon>Bacillati</taxon>
        <taxon>Actinomycetota</taxon>
        <taxon>Actinomycetes</taxon>
        <taxon>Jiangellales</taxon>
        <taxon>Jiangellaceae</taxon>
        <taxon>Jiangella</taxon>
    </lineage>
</organism>
<comment type="similarity">
    <text evidence="7">Belongs to the binding-protein-dependent transport system permease family.</text>
</comment>
<evidence type="ECO:0000256" key="6">
    <source>
        <dbReference type="ARBA" id="ARBA00023136"/>
    </source>
</evidence>
<feature type="transmembrane region" description="Helical" evidence="7">
    <location>
        <begin position="232"/>
        <end position="256"/>
    </location>
</feature>
<feature type="transmembrane region" description="Helical" evidence="7">
    <location>
        <begin position="12"/>
        <end position="33"/>
    </location>
</feature>
<dbReference type="InterPro" id="IPR045621">
    <property type="entry name" value="BPD_transp_1_N"/>
</dbReference>
<dbReference type="GO" id="GO:0005886">
    <property type="term" value="C:plasma membrane"/>
    <property type="evidence" value="ECO:0007669"/>
    <property type="project" value="UniProtKB-SubCell"/>
</dbReference>
<protein>
    <submittedName>
        <fullName evidence="9">ABC transporter permease</fullName>
    </submittedName>
</protein>
<feature type="transmembrane region" description="Helical" evidence="7">
    <location>
        <begin position="173"/>
        <end position="192"/>
    </location>
</feature>
<evidence type="ECO:0000256" key="1">
    <source>
        <dbReference type="ARBA" id="ARBA00004651"/>
    </source>
</evidence>
<accession>A0A4R4RRY3</accession>
<keyword evidence="6 7" id="KW-0472">Membrane</keyword>
<evidence type="ECO:0000256" key="7">
    <source>
        <dbReference type="RuleBase" id="RU363032"/>
    </source>
</evidence>
<dbReference type="Pfam" id="PF00528">
    <property type="entry name" value="BPD_transp_1"/>
    <property type="match status" value="1"/>
</dbReference>
<gene>
    <name evidence="9" type="ORF">E1212_07875</name>
</gene>
<dbReference type="Proteomes" id="UP000295621">
    <property type="component" value="Unassembled WGS sequence"/>
</dbReference>
<dbReference type="SUPFAM" id="SSF161098">
    <property type="entry name" value="MetI-like"/>
    <property type="match status" value="1"/>
</dbReference>
<comment type="subcellular location">
    <subcellularLocation>
        <location evidence="1 7">Cell membrane</location>
        <topology evidence="1 7">Multi-pass membrane protein</topology>
    </subcellularLocation>
</comment>
<dbReference type="RefSeq" id="WP_131981035.1">
    <property type="nucleotide sequence ID" value="NZ_SMKL01000013.1"/>
</dbReference>
<keyword evidence="3" id="KW-1003">Cell membrane</keyword>
<dbReference type="Gene3D" id="1.10.3720.10">
    <property type="entry name" value="MetI-like"/>
    <property type="match status" value="1"/>
</dbReference>
<evidence type="ECO:0000313" key="9">
    <source>
        <dbReference type="EMBL" id="TDC52761.1"/>
    </source>
</evidence>
<evidence type="ECO:0000256" key="2">
    <source>
        <dbReference type="ARBA" id="ARBA00022448"/>
    </source>
</evidence>
<sequence length="309" mass="33586">MGEILGIVGRRVVATVATLFGLIIVLFHLLFLLGSPINLMMGEDGGTQEQADAIRERLGLDQPIWQQFLTYMGNLLTGDLGESWRYERPVLDMITERLPATLTLGLLALLLGVLIALPLGLLAAVKPGSWLDNLSRVGAVTANSLPNFWLAIMLIIVFAVQLGWVPATGRGTWQHLVLPVIVLATGVVPMLMRITRAAMLEVLNKDYVRTARSKGLPERTVLRRHALRNAMIPVTTVIALRVGDLVAGTVIVEAVFAYPGVGRVLAEAMAFRDYPVVLATVTLTAASVLLVTLITDIIYTVLDPRVRIS</sequence>
<keyword evidence="5 7" id="KW-1133">Transmembrane helix</keyword>
<dbReference type="PANTHER" id="PTHR43163">
    <property type="entry name" value="DIPEPTIDE TRANSPORT SYSTEM PERMEASE PROTEIN DPPB-RELATED"/>
    <property type="match status" value="1"/>
</dbReference>
<keyword evidence="2 7" id="KW-0813">Transport</keyword>
<dbReference type="EMBL" id="SMKL01000013">
    <property type="protein sequence ID" value="TDC52761.1"/>
    <property type="molecule type" value="Genomic_DNA"/>
</dbReference>
<reference evidence="9 10" key="1">
    <citation type="submission" date="2019-02" db="EMBL/GenBank/DDBJ databases">
        <title>Draft genome sequences of novel Actinobacteria.</title>
        <authorList>
            <person name="Sahin N."/>
            <person name="Ay H."/>
            <person name="Saygin H."/>
        </authorList>
    </citation>
    <scope>NUCLEOTIDE SEQUENCE [LARGE SCALE GENOMIC DNA]</scope>
    <source>
        <strain evidence="9 10">KC603</strain>
    </source>
</reference>
<keyword evidence="10" id="KW-1185">Reference proteome</keyword>
<feature type="transmembrane region" description="Helical" evidence="7">
    <location>
        <begin position="102"/>
        <end position="125"/>
    </location>
</feature>
<dbReference type="AlphaFoldDB" id="A0A4R4RRY3"/>
<dbReference type="Pfam" id="PF19300">
    <property type="entry name" value="BPD_transp_1_N"/>
    <property type="match status" value="1"/>
</dbReference>
<dbReference type="PROSITE" id="PS50928">
    <property type="entry name" value="ABC_TM1"/>
    <property type="match status" value="1"/>
</dbReference>
<dbReference type="InterPro" id="IPR035906">
    <property type="entry name" value="MetI-like_sf"/>
</dbReference>
<dbReference type="PANTHER" id="PTHR43163:SF6">
    <property type="entry name" value="DIPEPTIDE TRANSPORT SYSTEM PERMEASE PROTEIN DPPB-RELATED"/>
    <property type="match status" value="1"/>
</dbReference>
<feature type="transmembrane region" description="Helical" evidence="7">
    <location>
        <begin position="276"/>
        <end position="302"/>
    </location>
</feature>
<feature type="transmembrane region" description="Helical" evidence="7">
    <location>
        <begin position="146"/>
        <end position="167"/>
    </location>
</feature>
<dbReference type="CDD" id="cd06261">
    <property type="entry name" value="TM_PBP2"/>
    <property type="match status" value="1"/>
</dbReference>
<proteinExistence type="inferred from homology"/>
<keyword evidence="4 7" id="KW-0812">Transmembrane</keyword>
<evidence type="ECO:0000256" key="5">
    <source>
        <dbReference type="ARBA" id="ARBA00022989"/>
    </source>
</evidence>